<protein>
    <submittedName>
        <fullName evidence="2">Uracil-DNA glycosylase, family 4</fullName>
        <ecNumber evidence="2">3.2.2.27</ecNumber>
    </submittedName>
</protein>
<proteinExistence type="predicted"/>
<feature type="non-terminal residue" evidence="2">
    <location>
        <position position="1"/>
    </location>
</feature>
<keyword evidence="2" id="KW-0326">Glycosidase</keyword>
<reference evidence="2" key="1">
    <citation type="submission" date="2020-02" db="EMBL/GenBank/DDBJ databases">
        <authorList>
            <person name="Meier V. D."/>
        </authorList>
    </citation>
    <scope>NUCLEOTIDE SEQUENCE</scope>
    <source>
        <strain evidence="2">AVDCRST_MAG52</strain>
    </source>
</reference>
<accession>A0A6J4H122</accession>
<dbReference type="EMBL" id="CADCTN010000004">
    <property type="protein sequence ID" value="CAA9211259.1"/>
    <property type="molecule type" value="Genomic_DNA"/>
</dbReference>
<keyword evidence="2" id="KW-0378">Hydrolase</keyword>
<feature type="compositionally biased region" description="Basic and acidic residues" evidence="1">
    <location>
        <begin position="68"/>
        <end position="78"/>
    </location>
</feature>
<dbReference type="GO" id="GO:0004844">
    <property type="term" value="F:uracil DNA N-glycosylase activity"/>
    <property type="evidence" value="ECO:0007669"/>
    <property type="project" value="UniProtKB-EC"/>
</dbReference>
<feature type="compositionally biased region" description="Basic residues" evidence="1">
    <location>
        <begin position="8"/>
        <end position="22"/>
    </location>
</feature>
<dbReference type="AlphaFoldDB" id="A0A6J4H122"/>
<dbReference type="EC" id="3.2.2.27" evidence="2"/>
<feature type="compositionally biased region" description="Low complexity" evidence="1">
    <location>
        <begin position="79"/>
        <end position="93"/>
    </location>
</feature>
<evidence type="ECO:0000313" key="2">
    <source>
        <dbReference type="EMBL" id="CAA9211259.1"/>
    </source>
</evidence>
<feature type="compositionally biased region" description="Low complexity" evidence="1">
    <location>
        <begin position="123"/>
        <end position="139"/>
    </location>
</feature>
<feature type="compositionally biased region" description="Basic residues" evidence="1">
    <location>
        <begin position="47"/>
        <end position="56"/>
    </location>
</feature>
<feature type="non-terminal residue" evidence="2">
    <location>
        <position position="209"/>
    </location>
</feature>
<organism evidence="2">
    <name type="scientific">uncultured Blastococcus sp</name>
    <dbReference type="NCBI Taxonomy" id="217144"/>
    <lineage>
        <taxon>Bacteria</taxon>
        <taxon>Bacillati</taxon>
        <taxon>Actinomycetota</taxon>
        <taxon>Actinomycetes</taxon>
        <taxon>Geodermatophilales</taxon>
        <taxon>Geodermatophilaceae</taxon>
        <taxon>Blastococcus</taxon>
        <taxon>environmental samples</taxon>
    </lineage>
</organism>
<name>A0A6J4H122_9ACTN</name>
<gene>
    <name evidence="2" type="ORF">AVDCRST_MAG52-41</name>
</gene>
<evidence type="ECO:0000256" key="1">
    <source>
        <dbReference type="SAM" id="MobiDB-lite"/>
    </source>
</evidence>
<feature type="region of interest" description="Disordered" evidence="1">
    <location>
        <begin position="1"/>
        <end position="209"/>
    </location>
</feature>
<sequence length="209" mass="21930">GRPPTAPVRRRGLRGGPGRRRGPRLDHARAGEPPVRRVPGARCCASARRRRRRATRRAAPLRAGRRGARGDRGRDRPAVRGAVRRAAGPAARRGGPGPGRGRRPQHRQVPAARQPHPQGARGGALRRVAASPARPARPAGGRRARALGSQVVPRSAHGAGPGACPPARGRRPRRVGDLPSVGGDPLRPQRRAPRGAAGGPDRGRGDAGM</sequence>